<gene>
    <name evidence="2" type="ORF">HA333_04455</name>
</gene>
<dbReference type="GO" id="GO:0005524">
    <property type="term" value="F:ATP binding"/>
    <property type="evidence" value="ECO:0007669"/>
    <property type="project" value="UniProtKB-KW"/>
</dbReference>
<accession>A0A832WG51</accession>
<dbReference type="Gene3D" id="3.40.50.300">
    <property type="entry name" value="P-loop containing nucleotide triphosphate hydrolases"/>
    <property type="match status" value="2"/>
</dbReference>
<dbReference type="PANTHER" id="PTHR30121">
    <property type="entry name" value="UNCHARACTERIZED PROTEIN YJGR-RELATED"/>
    <property type="match status" value="1"/>
</dbReference>
<proteinExistence type="predicted"/>
<evidence type="ECO:0000259" key="1">
    <source>
        <dbReference type="Pfam" id="PF01935"/>
    </source>
</evidence>
<dbReference type="Pfam" id="PF01935">
    <property type="entry name" value="DUF87"/>
    <property type="match status" value="1"/>
</dbReference>
<dbReference type="PANTHER" id="PTHR30121:SF1">
    <property type="entry name" value="AAA+ ATPASE DOMAIN-CONTAINING PROTEIN"/>
    <property type="match status" value="1"/>
</dbReference>
<dbReference type="InterPro" id="IPR051162">
    <property type="entry name" value="T4SS_component"/>
</dbReference>
<dbReference type="InterPro" id="IPR002789">
    <property type="entry name" value="HerA_central"/>
</dbReference>
<dbReference type="InterPro" id="IPR027417">
    <property type="entry name" value="P-loop_NTPase"/>
</dbReference>
<dbReference type="RefSeq" id="WP_011007126.1">
    <property type="nucleotide sequence ID" value="NZ_DUJP01000018.1"/>
</dbReference>
<dbReference type="EMBL" id="DUJP01000018">
    <property type="protein sequence ID" value="HII46708.1"/>
    <property type="molecule type" value="Genomic_DNA"/>
</dbReference>
<dbReference type="SUPFAM" id="SSF52540">
    <property type="entry name" value="P-loop containing nucleoside triphosphate hydrolases"/>
    <property type="match status" value="1"/>
</dbReference>
<evidence type="ECO:0000313" key="3">
    <source>
        <dbReference type="Proteomes" id="UP000651120"/>
    </source>
</evidence>
<keyword evidence="2" id="KW-0067">ATP-binding</keyword>
<evidence type="ECO:0000313" key="2">
    <source>
        <dbReference type="EMBL" id="HII46708.1"/>
    </source>
</evidence>
<name>A0A832WG51_9CREN</name>
<dbReference type="GeneID" id="1464872"/>
<dbReference type="Proteomes" id="UP000651120">
    <property type="component" value="Unassembled WGS sequence"/>
</dbReference>
<organism evidence="2 3">
    <name type="scientific">Pyrobaculum aerophilum</name>
    <dbReference type="NCBI Taxonomy" id="13773"/>
    <lineage>
        <taxon>Archaea</taxon>
        <taxon>Thermoproteota</taxon>
        <taxon>Thermoprotei</taxon>
        <taxon>Thermoproteales</taxon>
        <taxon>Thermoproteaceae</taxon>
        <taxon>Pyrobaculum</taxon>
    </lineage>
</organism>
<reference evidence="2" key="1">
    <citation type="journal article" date="2020" name="bioRxiv">
        <title>A rank-normalized archaeal taxonomy based on genome phylogeny resolves widespread incomplete and uneven classifications.</title>
        <authorList>
            <person name="Rinke C."/>
            <person name="Chuvochina M."/>
            <person name="Mussig A.J."/>
            <person name="Chaumeil P.-A."/>
            <person name="Waite D.W."/>
            <person name="Whitman W.B."/>
            <person name="Parks D.H."/>
            <person name="Hugenholtz P."/>
        </authorList>
    </citation>
    <scope>NUCLEOTIDE SEQUENCE</scope>
    <source>
        <strain evidence="2">UBA8839</strain>
    </source>
</reference>
<keyword evidence="2" id="KW-0547">Nucleotide-binding</keyword>
<feature type="domain" description="Helicase HerA central" evidence="1">
    <location>
        <begin position="145"/>
        <end position="211"/>
    </location>
</feature>
<sequence length="602" mass="67237">MLGEKLGEKIGIVSASEVIAVGPQHKILVEIPFDVYKSRLLKVGELLLIETAVHKSLILARITSIQRRHLVALLGIEPMDTYINDPQGLTTPALLELEPIAECPSLENCDPTQPASPVDPTSAVYAPSPEVIAIMLGIPQHGALLGKLYVSKELDIYVRLPKEALFTHMLVVGTTGAGKTTFLKNLAISAYWDLGVIPLAFDIQGDFIHLVYPAPDSIYKPLDKLTIIWPVTQSFLFRENKELIRYANEYLEKIEQEGDLSVINDPKLFAEAVSYGLGQLFLRRAGISGDVVPEAEEKNGVGYVKGFTVYLSNAEIDVVTWALNLRDVIFDVPSLFPFFGTQRIALLYKDIASLLVEKIGEGDPNNLTIRVAVEKINKLEGQIKEKLKLHSSQIESIIRGFFMLKGTDILDVEWCLSKTNKPCIKIGEPNYDTVFENPAVVYLELFMEKPTAASIVVYRLLRKLMEIKDRELRTGTPKPMLVLVDEAHEYFPQTERGENVSKEAVEDMINKLTRLGRVRRVGVAFATHMPEDLNPLVTQLSNTKVVFRSDETVLESFGLREYSQLLRIAPNGVAIAKSYAFRTGVLAFRTLPPQTFHRSHVD</sequence>
<comment type="caution">
    <text evidence="2">The sequence shown here is derived from an EMBL/GenBank/DDBJ whole genome shotgun (WGS) entry which is preliminary data.</text>
</comment>
<protein>
    <submittedName>
        <fullName evidence="2">ATP-binding protein</fullName>
    </submittedName>
</protein>
<dbReference type="AlphaFoldDB" id="A0A832WG51"/>
<dbReference type="OMA" id="KASMYWE"/>